<dbReference type="AlphaFoldDB" id="A0A6J4RIH2"/>
<feature type="non-terminal residue" evidence="1">
    <location>
        <position position="52"/>
    </location>
</feature>
<evidence type="ECO:0000313" key="1">
    <source>
        <dbReference type="EMBL" id="CAA9473504.1"/>
    </source>
</evidence>
<reference evidence="1" key="1">
    <citation type="submission" date="2020-02" db="EMBL/GenBank/DDBJ databases">
        <authorList>
            <person name="Meier V. D."/>
        </authorList>
    </citation>
    <scope>NUCLEOTIDE SEQUENCE</scope>
    <source>
        <strain evidence="1">AVDCRST_MAG30</strain>
    </source>
</reference>
<organism evidence="1">
    <name type="scientific">uncultured Solirubrobacteraceae bacterium</name>
    <dbReference type="NCBI Taxonomy" id="1162706"/>
    <lineage>
        <taxon>Bacteria</taxon>
        <taxon>Bacillati</taxon>
        <taxon>Actinomycetota</taxon>
        <taxon>Thermoleophilia</taxon>
        <taxon>Solirubrobacterales</taxon>
        <taxon>Solirubrobacteraceae</taxon>
        <taxon>environmental samples</taxon>
    </lineage>
</organism>
<protein>
    <submittedName>
        <fullName evidence="1">Uncharacterized protein</fullName>
    </submittedName>
</protein>
<name>A0A6J4RIH2_9ACTN</name>
<proteinExistence type="predicted"/>
<dbReference type="EMBL" id="CADCVS010000054">
    <property type="protein sequence ID" value="CAA9473504.1"/>
    <property type="molecule type" value="Genomic_DNA"/>
</dbReference>
<sequence>GAAVQAQLLVGAQRRAAARARHRLGGGRRRGGGGLGDRLLDRRGRLGRRLHL</sequence>
<accession>A0A6J4RIH2</accession>
<gene>
    <name evidence="1" type="ORF">AVDCRST_MAG30-280</name>
</gene>
<feature type="non-terminal residue" evidence="1">
    <location>
        <position position="1"/>
    </location>
</feature>